<dbReference type="EMBL" id="CDMZ01002049">
    <property type="protein sequence ID" value="CEM40492.1"/>
    <property type="molecule type" value="Genomic_DNA"/>
</dbReference>
<feature type="transmembrane region" description="Helical" evidence="2">
    <location>
        <begin position="95"/>
        <end position="115"/>
    </location>
</feature>
<evidence type="ECO:0000313" key="4">
    <source>
        <dbReference type="EMBL" id="CEM40492.1"/>
    </source>
</evidence>
<keyword evidence="2" id="KW-0812">Transmembrane</keyword>
<keyword evidence="3" id="KW-0732">Signal</keyword>
<keyword evidence="2" id="KW-0472">Membrane</keyword>
<dbReference type="VEuPathDB" id="CryptoDB:Cvel_25347"/>
<protein>
    <submittedName>
        <fullName evidence="4">Uncharacterized protein</fullName>
    </submittedName>
</protein>
<dbReference type="AlphaFoldDB" id="A0A0G4H9N3"/>
<feature type="signal peptide" evidence="3">
    <location>
        <begin position="1"/>
        <end position="19"/>
    </location>
</feature>
<proteinExistence type="predicted"/>
<reference evidence="4" key="1">
    <citation type="submission" date="2014-11" db="EMBL/GenBank/DDBJ databases">
        <authorList>
            <person name="Otto D Thomas"/>
            <person name="Naeem Raeece"/>
        </authorList>
    </citation>
    <scope>NUCLEOTIDE SEQUENCE</scope>
</reference>
<gene>
    <name evidence="4" type="ORF">Cvel_25347</name>
</gene>
<evidence type="ECO:0000256" key="1">
    <source>
        <dbReference type="SAM" id="MobiDB-lite"/>
    </source>
</evidence>
<evidence type="ECO:0000256" key="3">
    <source>
        <dbReference type="SAM" id="SignalP"/>
    </source>
</evidence>
<accession>A0A0G4H9N3</accession>
<feature type="transmembrane region" description="Helical" evidence="2">
    <location>
        <begin position="58"/>
        <end position="83"/>
    </location>
</feature>
<feature type="transmembrane region" description="Helical" evidence="2">
    <location>
        <begin position="20"/>
        <end position="38"/>
    </location>
</feature>
<organism evidence="4">
    <name type="scientific">Chromera velia CCMP2878</name>
    <dbReference type="NCBI Taxonomy" id="1169474"/>
    <lineage>
        <taxon>Eukaryota</taxon>
        <taxon>Sar</taxon>
        <taxon>Alveolata</taxon>
        <taxon>Colpodellida</taxon>
        <taxon>Chromeraceae</taxon>
        <taxon>Chromera</taxon>
    </lineage>
</organism>
<keyword evidence="2" id="KW-1133">Transmembrane helix</keyword>
<feature type="region of interest" description="Disordered" evidence="1">
    <location>
        <begin position="122"/>
        <end position="144"/>
    </location>
</feature>
<name>A0A0G4H9N3_9ALVE</name>
<feature type="chain" id="PRO_5005191124" evidence="3">
    <location>
        <begin position="20"/>
        <end position="144"/>
    </location>
</feature>
<sequence>MTLMTHLIFVFCLEEVVEASWVLWVAFLPSFLSLLLCLEHDIVVCVRNALLPEAVDEFVLDIIVLLLKIVIPILEATTALGILRLHQYSVELKPAAIGGAIPMLRGFIVIIHRFFERRKSTQEEKQKYKEQEEEDKVTNGRADK</sequence>
<evidence type="ECO:0000256" key="2">
    <source>
        <dbReference type="SAM" id="Phobius"/>
    </source>
</evidence>